<dbReference type="EMBL" id="FXYY01000019">
    <property type="protein sequence ID" value="SMX93502.1"/>
    <property type="molecule type" value="Genomic_DNA"/>
</dbReference>
<dbReference type="SUPFAM" id="SSF140931">
    <property type="entry name" value="Fic-like"/>
    <property type="match status" value="1"/>
</dbReference>
<feature type="active site" evidence="1">
    <location>
        <position position="231"/>
    </location>
</feature>
<dbReference type="Gene3D" id="1.10.10.10">
    <property type="entry name" value="Winged helix-like DNA-binding domain superfamily/Winged helix DNA-binding domain"/>
    <property type="match status" value="1"/>
</dbReference>
<dbReference type="InterPro" id="IPR036388">
    <property type="entry name" value="WH-like_DNA-bd_sf"/>
</dbReference>
<evidence type="ECO:0000256" key="2">
    <source>
        <dbReference type="PIRSR" id="PIRSR640198-2"/>
    </source>
</evidence>
<sequence>MSSERPRREQRALTQWPALESETLIWSTRPGFGPKATAMIGTEKYEAAVPPAIADRIPDLGRDVQEVSEEATRELSRFDAERGAEIAGFAPILLRSEAASSSQIENLTASARAIFSAEYGARAGSNAEQIAANTNALSGALKDSGPISSQSIREIHRVLMELQSRHPAGAFRNEQVWIGSRSDSPVGAEYVPPHHSRVEGLIEDLSQFIQRRDVPTMAAVAIAHAQFETIHPFTDGNGRTGRALVQAMFRQRGITRNVAVPVSAGLLTDVRRYHQALTEYRNGDVNPIVRIFAEAAFRAVDNSTQLVDDLREIRRGWDSTLTARKNSNAWRLLDILLEHPVLNSATAAELLGVAQPNIYPPLRTLVDAGIVKSKAEHGLGPFWRSDEILAAVDAFAERAGRRRPA</sequence>
<evidence type="ECO:0000256" key="1">
    <source>
        <dbReference type="PIRSR" id="PIRSR640198-1"/>
    </source>
</evidence>
<organism evidence="4 5">
    <name type="scientific">Brevibacterium linens ATCC 9172</name>
    <dbReference type="NCBI Taxonomy" id="1255617"/>
    <lineage>
        <taxon>Bacteria</taxon>
        <taxon>Bacillati</taxon>
        <taxon>Actinomycetota</taxon>
        <taxon>Actinomycetes</taxon>
        <taxon>Micrococcales</taxon>
        <taxon>Brevibacteriaceae</taxon>
        <taxon>Brevibacterium</taxon>
    </lineage>
</organism>
<gene>
    <name evidence="4" type="ORF">BLIN9172_02720</name>
</gene>
<reference evidence="4 5" key="1">
    <citation type="submission" date="2017-03" db="EMBL/GenBank/DDBJ databases">
        <authorList>
            <person name="Afonso C.L."/>
            <person name="Miller P.J."/>
            <person name="Scott M.A."/>
            <person name="Spackman E."/>
            <person name="Goraichik I."/>
            <person name="Dimitrov K.M."/>
            <person name="Suarez D.L."/>
            <person name="Swayne D.E."/>
        </authorList>
    </citation>
    <scope>NUCLEOTIDE SEQUENCE [LARGE SCALE GENOMIC DNA]</scope>
    <source>
        <strain evidence="4 5">ATCC 9172</strain>
    </source>
</reference>
<keyword evidence="2" id="KW-0067">ATP-binding</keyword>
<evidence type="ECO:0000313" key="5">
    <source>
        <dbReference type="Proteomes" id="UP000234641"/>
    </source>
</evidence>
<dbReference type="PANTHER" id="PTHR13504">
    <property type="entry name" value="FIDO DOMAIN-CONTAINING PROTEIN DDB_G0283145"/>
    <property type="match status" value="1"/>
</dbReference>
<dbReference type="InterPro" id="IPR040198">
    <property type="entry name" value="Fido_containing"/>
</dbReference>
<name>A0A2H1K2H6_BRELN</name>
<dbReference type="InterPro" id="IPR036390">
    <property type="entry name" value="WH_DNA-bd_sf"/>
</dbReference>
<dbReference type="AlphaFoldDB" id="A0A2H1K2H6"/>
<dbReference type="SUPFAM" id="SSF46785">
    <property type="entry name" value="Winged helix' DNA-binding domain"/>
    <property type="match status" value="1"/>
</dbReference>
<proteinExistence type="predicted"/>
<dbReference type="Gene3D" id="1.10.3290.10">
    <property type="entry name" value="Fido-like domain"/>
    <property type="match status" value="1"/>
</dbReference>
<evidence type="ECO:0000313" key="4">
    <source>
        <dbReference type="EMBL" id="SMX93502.1"/>
    </source>
</evidence>
<dbReference type="PROSITE" id="PS51459">
    <property type="entry name" value="FIDO"/>
    <property type="match status" value="1"/>
</dbReference>
<protein>
    <submittedName>
        <fullName evidence="4">Fic family protein</fullName>
    </submittedName>
</protein>
<accession>A0A2H1K2H6</accession>
<dbReference type="InterPro" id="IPR003812">
    <property type="entry name" value="Fido"/>
</dbReference>
<dbReference type="InterPro" id="IPR036597">
    <property type="entry name" value="Fido-like_dom_sf"/>
</dbReference>
<feature type="domain" description="Fido" evidence="3">
    <location>
        <begin position="147"/>
        <end position="294"/>
    </location>
</feature>
<keyword evidence="2" id="KW-0547">Nucleotide-binding</keyword>
<dbReference type="Pfam" id="PF02661">
    <property type="entry name" value="Fic"/>
    <property type="match status" value="1"/>
</dbReference>
<dbReference type="PANTHER" id="PTHR13504:SF38">
    <property type="entry name" value="FIDO DOMAIN-CONTAINING PROTEIN"/>
    <property type="match status" value="1"/>
</dbReference>
<evidence type="ECO:0000259" key="3">
    <source>
        <dbReference type="PROSITE" id="PS51459"/>
    </source>
</evidence>
<feature type="binding site" evidence="2">
    <location>
        <begin position="235"/>
        <end position="242"/>
    </location>
    <ligand>
        <name>ATP</name>
        <dbReference type="ChEBI" id="CHEBI:30616"/>
    </ligand>
</feature>
<dbReference type="Proteomes" id="UP000234641">
    <property type="component" value="Unassembled WGS sequence"/>
</dbReference>
<dbReference type="GO" id="GO:0005524">
    <property type="term" value="F:ATP binding"/>
    <property type="evidence" value="ECO:0007669"/>
    <property type="project" value="UniProtKB-KW"/>
</dbReference>